<evidence type="ECO:0000256" key="14">
    <source>
        <dbReference type="RuleBase" id="RU003357"/>
    </source>
</evidence>
<evidence type="ECO:0000256" key="6">
    <source>
        <dbReference type="ARBA" id="ARBA00022692"/>
    </source>
</evidence>
<dbReference type="CDD" id="cd01347">
    <property type="entry name" value="ligand_gated_channel"/>
    <property type="match status" value="1"/>
</dbReference>
<organism evidence="18 19">
    <name type="scientific">Sideroxydans lithotrophicus (strain ES-1)</name>
    <dbReference type="NCBI Taxonomy" id="580332"/>
    <lineage>
        <taxon>Bacteria</taxon>
        <taxon>Pseudomonadati</taxon>
        <taxon>Pseudomonadota</taxon>
        <taxon>Betaproteobacteria</taxon>
        <taxon>Nitrosomonadales</taxon>
        <taxon>Gallionellaceae</taxon>
        <taxon>Sideroxydans</taxon>
    </lineage>
</organism>
<evidence type="ECO:0000313" key="19">
    <source>
        <dbReference type="Proteomes" id="UP000001625"/>
    </source>
</evidence>
<evidence type="ECO:0000256" key="2">
    <source>
        <dbReference type="ARBA" id="ARBA00009810"/>
    </source>
</evidence>
<evidence type="ECO:0000256" key="13">
    <source>
        <dbReference type="PROSITE-ProRule" id="PRU01360"/>
    </source>
</evidence>
<keyword evidence="9 14" id="KW-0798">TonB box</keyword>
<evidence type="ECO:0000256" key="10">
    <source>
        <dbReference type="ARBA" id="ARBA00023136"/>
    </source>
</evidence>
<dbReference type="AlphaFoldDB" id="D5CRN5"/>
<evidence type="ECO:0000256" key="9">
    <source>
        <dbReference type="ARBA" id="ARBA00023077"/>
    </source>
</evidence>
<evidence type="ECO:0000256" key="15">
    <source>
        <dbReference type="SAM" id="SignalP"/>
    </source>
</evidence>
<comment type="subcellular location">
    <subcellularLocation>
        <location evidence="1 13">Cell outer membrane</location>
        <topology evidence="1 13">Multi-pass membrane protein</topology>
    </subcellularLocation>
</comment>
<feature type="domain" description="TonB-dependent receptor plug" evidence="17">
    <location>
        <begin position="58"/>
        <end position="167"/>
    </location>
</feature>
<dbReference type="STRING" id="580332.Slit_1384"/>
<dbReference type="InterPro" id="IPR000531">
    <property type="entry name" value="Beta-barrel_TonB"/>
</dbReference>
<keyword evidence="11 18" id="KW-0675">Receptor</keyword>
<keyword evidence="19" id="KW-1185">Reference proteome</keyword>
<dbReference type="Gene3D" id="2.170.130.10">
    <property type="entry name" value="TonB-dependent receptor, plug domain"/>
    <property type="match status" value="1"/>
</dbReference>
<dbReference type="SUPFAM" id="SSF56935">
    <property type="entry name" value="Porins"/>
    <property type="match status" value="1"/>
</dbReference>
<evidence type="ECO:0000259" key="17">
    <source>
        <dbReference type="Pfam" id="PF07715"/>
    </source>
</evidence>
<evidence type="ECO:0000256" key="5">
    <source>
        <dbReference type="ARBA" id="ARBA00022496"/>
    </source>
</evidence>
<evidence type="ECO:0000256" key="4">
    <source>
        <dbReference type="ARBA" id="ARBA00022452"/>
    </source>
</evidence>
<dbReference type="InterPro" id="IPR036942">
    <property type="entry name" value="Beta-barrel_TonB_sf"/>
</dbReference>
<proteinExistence type="inferred from homology"/>
<evidence type="ECO:0000256" key="1">
    <source>
        <dbReference type="ARBA" id="ARBA00004571"/>
    </source>
</evidence>
<keyword evidence="8" id="KW-0406">Ion transport</keyword>
<dbReference type="HOGENOM" id="CLU_008287_13_2_4"/>
<dbReference type="OrthoDB" id="9760620at2"/>
<dbReference type="RefSeq" id="WP_013029519.1">
    <property type="nucleotide sequence ID" value="NC_013959.1"/>
</dbReference>
<evidence type="ECO:0000259" key="16">
    <source>
        <dbReference type="Pfam" id="PF00593"/>
    </source>
</evidence>
<dbReference type="PANTHER" id="PTHR32552:SF81">
    <property type="entry name" value="TONB-DEPENDENT OUTER MEMBRANE RECEPTOR"/>
    <property type="match status" value="1"/>
</dbReference>
<keyword evidence="6 13" id="KW-0812">Transmembrane</keyword>
<dbReference type="InterPro" id="IPR039426">
    <property type="entry name" value="TonB-dep_rcpt-like"/>
</dbReference>
<feature type="chain" id="PRO_5003069540" evidence="15">
    <location>
        <begin position="26"/>
        <end position="711"/>
    </location>
</feature>
<dbReference type="Proteomes" id="UP000001625">
    <property type="component" value="Chromosome"/>
</dbReference>
<evidence type="ECO:0000256" key="11">
    <source>
        <dbReference type="ARBA" id="ARBA00023170"/>
    </source>
</evidence>
<dbReference type="InterPro" id="IPR012910">
    <property type="entry name" value="Plug_dom"/>
</dbReference>
<keyword evidence="3 13" id="KW-0813">Transport</keyword>
<dbReference type="GO" id="GO:0006826">
    <property type="term" value="P:iron ion transport"/>
    <property type="evidence" value="ECO:0007669"/>
    <property type="project" value="UniProtKB-KW"/>
</dbReference>
<feature type="domain" description="TonB-dependent receptor-like beta-barrel" evidence="16">
    <location>
        <begin position="250"/>
        <end position="676"/>
    </location>
</feature>
<dbReference type="Pfam" id="PF00593">
    <property type="entry name" value="TonB_dep_Rec_b-barrel"/>
    <property type="match status" value="1"/>
</dbReference>
<evidence type="ECO:0000256" key="8">
    <source>
        <dbReference type="ARBA" id="ARBA00023065"/>
    </source>
</evidence>
<keyword evidence="4 13" id="KW-1134">Transmembrane beta strand</keyword>
<evidence type="ECO:0000256" key="7">
    <source>
        <dbReference type="ARBA" id="ARBA00023004"/>
    </source>
</evidence>
<dbReference type="Pfam" id="PF07715">
    <property type="entry name" value="Plug"/>
    <property type="match status" value="1"/>
</dbReference>
<dbReference type="PANTHER" id="PTHR32552">
    <property type="entry name" value="FERRICHROME IRON RECEPTOR-RELATED"/>
    <property type="match status" value="1"/>
</dbReference>
<evidence type="ECO:0000256" key="12">
    <source>
        <dbReference type="ARBA" id="ARBA00023237"/>
    </source>
</evidence>
<dbReference type="EMBL" id="CP001965">
    <property type="protein sequence ID" value="ADE11621.1"/>
    <property type="molecule type" value="Genomic_DNA"/>
</dbReference>
<reference evidence="18 19" key="1">
    <citation type="submission" date="2010-03" db="EMBL/GenBank/DDBJ databases">
        <title>Complete sequence of Sideroxydans lithotrophicus ES-1.</title>
        <authorList>
            <consortium name="US DOE Joint Genome Institute"/>
            <person name="Lucas S."/>
            <person name="Copeland A."/>
            <person name="Lapidus A."/>
            <person name="Cheng J.-F."/>
            <person name="Bruce D."/>
            <person name="Goodwin L."/>
            <person name="Pitluck S."/>
            <person name="Munk A.C."/>
            <person name="Detter J.C."/>
            <person name="Han C."/>
            <person name="Tapia R."/>
            <person name="Larimer F."/>
            <person name="Land M."/>
            <person name="Hauser L."/>
            <person name="Kyrpides N."/>
            <person name="Ivanova N."/>
            <person name="Emerson D."/>
            <person name="Woyke T."/>
        </authorList>
    </citation>
    <scope>NUCLEOTIDE SEQUENCE [LARGE SCALE GENOMIC DNA]</scope>
    <source>
        <strain evidence="18 19">ES-1</strain>
    </source>
</reference>
<accession>D5CRN5</accession>
<keyword evidence="12 13" id="KW-0998">Cell outer membrane</keyword>
<comment type="similarity">
    <text evidence="2 13 14">Belongs to the TonB-dependent receptor family.</text>
</comment>
<dbReference type="InterPro" id="IPR037066">
    <property type="entry name" value="Plug_dom_sf"/>
</dbReference>
<feature type="signal peptide" evidence="15">
    <location>
        <begin position="1"/>
        <end position="25"/>
    </location>
</feature>
<gene>
    <name evidence="18" type="ordered locus">Slit_1384</name>
</gene>
<dbReference type="PROSITE" id="PS52016">
    <property type="entry name" value="TONB_DEPENDENT_REC_3"/>
    <property type="match status" value="1"/>
</dbReference>
<keyword evidence="15" id="KW-0732">Signal</keyword>
<keyword evidence="7" id="KW-0408">Iron</keyword>
<name>D5CRN5_SIDLE</name>
<evidence type="ECO:0000256" key="3">
    <source>
        <dbReference type="ARBA" id="ARBA00022448"/>
    </source>
</evidence>
<protein>
    <submittedName>
        <fullName evidence="18">TonB-dependent receptor</fullName>
    </submittedName>
</protein>
<dbReference type="KEGG" id="slt:Slit_1384"/>
<keyword evidence="5" id="KW-0410">Iron transport</keyword>
<dbReference type="GO" id="GO:0009279">
    <property type="term" value="C:cell outer membrane"/>
    <property type="evidence" value="ECO:0007669"/>
    <property type="project" value="UniProtKB-SubCell"/>
</dbReference>
<sequence precursor="true">MNKKTSVLSAMPLVLSMTLALPGHAEDALPVAGSGKDAGNNKILDEVSVTATREARTTREVPQAIAVVGKDKIEKKRMFNLKEALEGIPGVQADSKNGGSDVRLFIRGAGVKAVYGIREIMVLRDGVPVTDPDSLTRLDFIDMQDIERVEVSKGPGNIYSTGSFGGAIQIISKSVFDTSGNVARIGVGEQGAKNLHLRYAGMANESNALAITTSFRKQDNPWRVRNVSDSKQLGFKHGLLLDGGATLESELTYANSKMQLPGGMDLAGFTSFLATGTQTTQAGIWKNSKRDSRVWSFNSKYEKEIGDWTFKPRVYANWWKHYHPVTGLINDTVNWTQTIGTDIEGQNKHSLAGMSGSLVAGVTLRQVGNSDSRQYQYRDVAKAGTRIIATLSDVEGALASQQSYTDTVKGIFMQESLRPTERWLVDAGMRYDQSSFSMTTNEISKFNYATATYAAGAGVFQTNKSYNLPSSKLGVTYKATESVNVYATIGRSNQLPANAEITANPNLTVATSTNYEIGMKARTDDWFGNIAVYNNKLNNEIVSVNTGGTQSFVNAGKTSKQGLELDGGYRVVKNVEVGGQFNYSNYHYTSFSEPVGATNAVRDGNQLPFIPKDRYGVYVDYKHPSGISARVQSNFSGEYYVDNANSQMYGGYRGVVSASLAYETGPHLFNLSAENLTNKYYAMEVSKTTTGTVTYSAASPRVIMASYSLKL</sequence>
<dbReference type="Gene3D" id="2.40.170.20">
    <property type="entry name" value="TonB-dependent receptor, beta-barrel domain"/>
    <property type="match status" value="1"/>
</dbReference>
<dbReference type="eggNOG" id="COG4772">
    <property type="taxonomic scope" value="Bacteria"/>
</dbReference>
<evidence type="ECO:0000313" key="18">
    <source>
        <dbReference type="EMBL" id="ADE11621.1"/>
    </source>
</evidence>
<keyword evidence="10 13" id="KW-0472">Membrane</keyword>